<dbReference type="Pfam" id="PF01588">
    <property type="entry name" value="tRNA_bind"/>
    <property type="match status" value="1"/>
</dbReference>
<dbReference type="GO" id="GO:0000049">
    <property type="term" value="F:tRNA binding"/>
    <property type="evidence" value="ECO:0007669"/>
    <property type="project" value="UniProtKB-UniRule"/>
</dbReference>
<dbReference type="PRINTS" id="PR01041">
    <property type="entry name" value="TRNASYNTHMET"/>
</dbReference>
<dbReference type="InterPro" id="IPR013155">
    <property type="entry name" value="M/V/L/I-tRNA-synth_anticd-bd"/>
</dbReference>
<keyword evidence="4 13" id="KW-0963">Cytoplasm</keyword>
<keyword evidence="5 13" id="KW-0820">tRNA-binding</keyword>
<evidence type="ECO:0000256" key="1">
    <source>
        <dbReference type="ARBA" id="ARBA00003314"/>
    </source>
</evidence>
<dbReference type="CDD" id="cd07957">
    <property type="entry name" value="Anticodon_Ia_Met"/>
    <property type="match status" value="1"/>
</dbReference>
<keyword evidence="11 13" id="KW-0030">Aminoacyl-tRNA synthetase</keyword>
<dbReference type="SUPFAM" id="SSF47323">
    <property type="entry name" value="Anticodon-binding domain of a subclass of class I aminoacyl-tRNA synthetases"/>
    <property type="match status" value="1"/>
</dbReference>
<name>A0AB39VIC2_9FUSO</name>
<evidence type="ECO:0000256" key="8">
    <source>
        <dbReference type="ARBA" id="ARBA00022840"/>
    </source>
</evidence>
<dbReference type="RefSeq" id="WP_369711824.1">
    <property type="nucleotide sequence ID" value="NZ_CP165644.1"/>
</dbReference>
<dbReference type="NCBIfam" id="TIGR00398">
    <property type="entry name" value="metG"/>
    <property type="match status" value="1"/>
</dbReference>
<evidence type="ECO:0000256" key="5">
    <source>
        <dbReference type="ARBA" id="ARBA00022555"/>
    </source>
</evidence>
<dbReference type="GO" id="GO:0005737">
    <property type="term" value="C:cytoplasm"/>
    <property type="evidence" value="ECO:0007669"/>
    <property type="project" value="UniProtKB-SubCell"/>
</dbReference>
<dbReference type="InterPro" id="IPR041872">
    <property type="entry name" value="Anticodon_Met"/>
</dbReference>
<evidence type="ECO:0000313" key="16">
    <source>
        <dbReference type="EMBL" id="XDU67691.1"/>
    </source>
</evidence>
<keyword evidence="6 13" id="KW-0436">Ligase</keyword>
<dbReference type="CDD" id="cd02800">
    <property type="entry name" value="tRNA_bind_EcMetRS_like"/>
    <property type="match status" value="1"/>
</dbReference>
<comment type="function">
    <text evidence="1 13">Is required not only for elongation of protein synthesis but also for the initiation of all mRNA translation through initiator tRNA(fMet) aminoacylation.</text>
</comment>
<evidence type="ECO:0000256" key="9">
    <source>
        <dbReference type="ARBA" id="ARBA00022884"/>
    </source>
</evidence>
<dbReference type="GO" id="GO:0004825">
    <property type="term" value="F:methionine-tRNA ligase activity"/>
    <property type="evidence" value="ECO:0007669"/>
    <property type="project" value="UniProtKB-UniRule"/>
</dbReference>
<keyword evidence="10 13" id="KW-0648">Protein biosynthesis</keyword>
<dbReference type="FunFam" id="1.10.730.10:FF:000026">
    <property type="entry name" value="Methionine--tRNA ligase"/>
    <property type="match status" value="1"/>
</dbReference>
<evidence type="ECO:0000256" key="12">
    <source>
        <dbReference type="ARBA" id="ARBA00047364"/>
    </source>
</evidence>
<gene>
    <name evidence="13 16" type="primary">metG</name>
    <name evidence="16" type="ORF">AB8B22_04550</name>
</gene>
<comment type="subcellular location">
    <subcellularLocation>
        <location evidence="2 13">Cytoplasm</location>
    </subcellularLocation>
</comment>
<comment type="catalytic activity">
    <reaction evidence="12 13">
        <text>tRNA(Met) + L-methionine + ATP = L-methionyl-tRNA(Met) + AMP + diphosphate</text>
        <dbReference type="Rhea" id="RHEA:13481"/>
        <dbReference type="Rhea" id="RHEA-COMP:9667"/>
        <dbReference type="Rhea" id="RHEA-COMP:9698"/>
        <dbReference type="ChEBI" id="CHEBI:30616"/>
        <dbReference type="ChEBI" id="CHEBI:33019"/>
        <dbReference type="ChEBI" id="CHEBI:57844"/>
        <dbReference type="ChEBI" id="CHEBI:78442"/>
        <dbReference type="ChEBI" id="CHEBI:78530"/>
        <dbReference type="ChEBI" id="CHEBI:456215"/>
        <dbReference type="EC" id="6.1.1.10"/>
    </reaction>
</comment>
<dbReference type="Pfam" id="PF08264">
    <property type="entry name" value="Anticodon_1"/>
    <property type="match status" value="1"/>
</dbReference>
<dbReference type="InterPro" id="IPR014729">
    <property type="entry name" value="Rossmann-like_a/b/a_fold"/>
</dbReference>
<dbReference type="SUPFAM" id="SSF50249">
    <property type="entry name" value="Nucleic acid-binding proteins"/>
    <property type="match status" value="1"/>
</dbReference>
<dbReference type="InterPro" id="IPR015413">
    <property type="entry name" value="Methionyl/Leucyl_tRNA_Synth"/>
</dbReference>
<evidence type="ECO:0000256" key="3">
    <source>
        <dbReference type="ARBA" id="ARBA00011738"/>
    </source>
</evidence>
<dbReference type="InterPro" id="IPR012340">
    <property type="entry name" value="NA-bd_OB-fold"/>
</dbReference>
<dbReference type="AlphaFoldDB" id="A0AB39VIC2"/>
<dbReference type="PANTHER" id="PTHR43326">
    <property type="entry name" value="METHIONYL-TRNA SYNTHETASE"/>
    <property type="match status" value="1"/>
</dbReference>
<dbReference type="SUPFAM" id="SSF52374">
    <property type="entry name" value="Nucleotidylyl transferase"/>
    <property type="match status" value="1"/>
</dbReference>
<evidence type="ECO:0000256" key="13">
    <source>
        <dbReference type="HAMAP-Rule" id="MF_01228"/>
    </source>
</evidence>
<dbReference type="NCBIfam" id="NF008900">
    <property type="entry name" value="PRK12267.1"/>
    <property type="match status" value="1"/>
</dbReference>
<organism evidence="16">
    <name type="scientific">Leptotrichia rugosa</name>
    <dbReference type="NCBI Taxonomy" id="3239302"/>
    <lineage>
        <taxon>Bacteria</taxon>
        <taxon>Fusobacteriati</taxon>
        <taxon>Fusobacteriota</taxon>
        <taxon>Fusobacteriia</taxon>
        <taxon>Fusobacteriales</taxon>
        <taxon>Leptotrichiaceae</taxon>
        <taxon>Leptotrichia</taxon>
    </lineage>
</organism>
<comment type="similarity">
    <text evidence="14">Belongs to the class-I aminoacyl-tRNA synthetase family.</text>
</comment>
<dbReference type="EMBL" id="CP165644">
    <property type="protein sequence ID" value="XDU67691.1"/>
    <property type="molecule type" value="Genomic_DNA"/>
</dbReference>
<feature type="short sequence motif" description="'KMSKS' region" evidence="13">
    <location>
        <begin position="295"/>
        <end position="299"/>
    </location>
</feature>
<dbReference type="InterPro" id="IPR001412">
    <property type="entry name" value="aa-tRNA-synth_I_CS"/>
</dbReference>
<dbReference type="InterPro" id="IPR023457">
    <property type="entry name" value="Met-tRNA_synth_2"/>
</dbReference>
<proteinExistence type="inferred from homology"/>
<dbReference type="Gene3D" id="2.170.220.10">
    <property type="match status" value="1"/>
</dbReference>
<evidence type="ECO:0000256" key="2">
    <source>
        <dbReference type="ARBA" id="ARBA00004496"/>
    </source>
</evidence>
<dbReference type="PROSITE" id="PS50886">
    <property type="entry name" value="TRBD"/>
    <property type="match status" value="1"/>
</dbReference>
<feature type="binding site" evidence="13">
    <location>
        <position position="127"/>
    </location>
    <ligand>
        <name>Zn(2+)</name>
        <dbReference type="ChEBI" id="CHEBI:29105"/>
    </ligand>
</feature>
<dbReference type="GO" id="GO:0006431">
    <property type="term" value="P:methionyl-tRNA aminoacylation"/>
    <property type="evidence" value="ECO:0007669"/>
    <property type="project" value="UniProtKB-UniRule"/>
</dbReference>
<evidence type="ECO:0000256" key="6">
    <source>
        <dbReference type="ARBA" id="ARBA00022598"/>
    </source>
</evidence>
<dbReference type="InterPro" id="IPR002547">
    <property type="entry name" value="tRNA-bd_dom"/>
</dbReference>
<protein>
    <recommendedName>
        <fullName evidence="13">Methionine--tRNA ligase</fullName>
        <ecNumber evidence="13">6.1.1.10</ecNumber>
    </recommendedName>
    <alternativeName>
        <fullName evidence="13">Methionyl-tRNA synthetase</fullName>
        <shortName evidence="13">MetRS</shortName>
    </alternativeName>
</protein>
<dbReference type="KEGG" id="lrug:AB8B22_04550"/>
<evidence type="ECO:0000256" key="4">
    <source>
        <dbReference type="ARBA" id="ARBA00022490"/>
    </source>
</evidence>
<feature type="domain" description="TRNA-binding" evidence="15">
    <location>
        <begin position="535"/>
        <end position="636"/>
    </location>
</feature>
<dbReference type="InterPro" id="IPR033911">
    <property type="entry name" value="MetRS_core"/>
</dbReference>
<keyword evidence="9 13" id="KW-0694">RNA-binding</keyword>
<evidence type="ECO:0000256" key="11">
    <source>
        <dbReference type="ARBA" id="ARBA00023146"/>
    </source>
</evidence>
<dbReference type="InterPro" id="IPR004495">
    <property type="entry name" value="Met-tRNA-synth_bsu_C"/>
</dbReference>
<dbReference type="FunFam" id="2.40.50.140:FF:000042">
    <property type="entry name" value="Methionine--tRNA ligase"/>
    <property type="match status" value="1"/>
</dbReference>
<dbReference type="Gene3D" id="1.10.730.10">
    <property type="entry name" value="Isoleucyl-tRNA Synthetase, Domain 1"/>
    <property type="match status" value="1"/>
</dbReference>
<dbReference type="PROSITE" id="PS00178">
    <property type="entry name" value="AA_TRNA_LIGASE_I"/>
    <property type="match status" value="1"/>
</dbReference>
<dbReference type="Gene3D" id="2.40.50.140">
    <property type="entry name" value="Nucleic acid-binding proteins"/>
    <property type="match status" value="1"/>
</dbReference>
<keyword evidence="8 13" id="KW-0067">ATP-binding</keyword>
<evidence type="ECO:0000259" key="15">
    <source>
        <dbReference type="PROSITE" id="PS50886"/>
    </source>
</evidence>
<dbReference type="Pfam" id="PF09334">
    <property type="entry name" value="tRNA-synt_1g"/>
    <property type="match status" value="2"/>
</dbReference>
<evidence type="ECO:0000256" key="10">
    <source>
        <dbReference type="ARBA" id="ARBA00022917"/>
    </source>
</evidence>
<dbReference type="InterPro" id="IPR009080">
    <property type="entry name" value="tRNAsynth_Ia_anticodon-bd"/>
</dbReference>
<accession>A0AB39VIC2</accession>
<dbReference type="FunFam" id="2.170.220.10:FF:000002">
    <property type="entry name" value="Methionine--tRNA ligase"/>
    <property type="match status" value="1"/>
</dbReference>
<evidence type="ECO:0000256" key="14">
    <source>
        <dbReference type="RuleBase" id="RU363039"/>
    </source>
</evidence>
<evidence type="ECO:0000256" key="7">
    <source>
        <dbReference type="ARBA" id="ARBA00022741"/>
    </source>
</evidence>
<dbReference type="PANTHER" id="PTHR43326:SF1">
    <property type="entry name" value="METHIONINE--TRNA LIGASE, MITOCHONDRIAL"/>
    <property type="match status" value="1"/>
</dbReference>
<dbReference type="Gene3D" id="3.40.50.620">
    <property type="entry name" value="HUPs"/>
    <property type="match status" value="1"/>
</dbReference>
<keyword evidence="7 13" id="KW-0547">Nucleotide-binding</keyword>
<dbReference type="GO" id="GO:0005524">
    <property type="term" value="F:ATP binding"/>
    <property type="evidence" value="ECO:0007669"/>
    <property type="project" value="UniProtKB-UniRule"/>
</dbReference>
<dbReference type="HAMAP" id="MF_01228">
    <property type="entry name" value="Met_tRNA_synth_type2"/>
    <property type="match status" value="1"/>
</dbReference>
<dbReference type="CDD" id="cd00814">
    <property type="entry name" value="MetRS_core"/>
    <property type="match status" value="1"/>
</dbReference>
<reference evidence="16" key="1">
    <citation type="submission" date="2024-07" db="EMBL/GenBank/DDBJ databases">
        <authorList>
            <person name="Li X.-J."/>
            <person name="Wang X."/>
        </authorList>
    </citation>
    <scope>NUCLEOTIDE SEQUENCE</scope>
    <source>
        <strain evidence="16">HSP-334</strain>
    </source>
</reference>
<dbReference type="NCBIfam" id="TIGR00399">
    <property type="entry name" value="metG_C_term"/>
    <property type="match status" value="1"/>
</dbReference>
<sequence length="636" mass="73625">MSKSFYITTPIYYPNAAPHVGTAYTTIICDVVARYKRLLGYDVTFLTGVDEHGQKIQQAAEKNGFTPQQWVDKMSLNFTTLWEKLNISNTDFMRTTQQRHINSVKEIVKTVNEKGDIYRGEYSGKYCVSEETFVPENQLVDGKYMGKEVIDVKETSYFFKLSKYGDKLLKYIEENPNFIKPESKKNEVIAFIKQGLQDLSISRTVFDWGIPLELEEGHVIYVWFDALTNYLTGAKYSEDKGRFEDIWINGEVNHVVGKDILRFHAIIWPAMLMSAGIPLPQTIAAHGWWTVEGEKMSKSLGNVIDPAKEVDKYGLDAFRYYLMREATFGHDADYSKKSMIQRINSDLANDLGNLLNRTIGMQKKYFDLEVVLNEDNKEIDNELKNLWDKTLKELDKHMNEYQFSEALKDIWKFISRLNKYIDECEPWKLAKEEDKKNRLSTVMYNLVEGLYKIAIIISPFMSQTAQKMINQLGLIEDVTKVKLKKFKEWGIYPIGNKLKEPEPIFPRIDLEEIEDEEKEEFNSDLEIENSITINDFGKIEMKVVQIEKVSKVENTDKLLKFIVNTGTEKRQIVSGIAKWYKKEEELIGKKVMAVLNLEPVKLKGEISQGMLLTTVEKKKIKLIFIDENVKLGANVK</sequence>
<dbReference type="EC" id="6.1.1.10" evidence="13"/>
<dbReference type="InterPro" id="IPR014758">
    <property type="entry name" value="Met-tRNA_synth"/>
</dbReference>
<comment type="subunit">
    <text evidence="3 13">Homodimer.</text>
</comment>
<comment type="caution">
    <text evidence="13">Lacks conserved residue(s) required for the propagation of feature annotation.</text>
</comment>